<feature type="region of interest" description="Disordered" evidence="1">
    <location>
        <begin position="1"/>
        <end position="37"/>
    </location>
</feature>
<evidence type="ECO:0000313" key="2">
    <source>
        <dbReference type="EMBL" id="GBP93683.1"/>
    </source>
</evidence>
<gene>
    <name evidence="2" type="ORF">EVAR_98928_1</name>
</gene>
<name>A0A4C2A392_EUMVA</name>
<dbReference type="AlphaFoldDB" id="A0A4C2A392"/>
<comment type="caution">
    <text evidence="2">The sequence shown here is derived from an EMBL/GenBank/DDBJ whole genome shotgun (WGS) entry which is preliminary data.</text>
</comment>
<dbReference type="Proteomes" id="UP000299102">
    <property type="component" value="Unassembled WGS sequence"/>
</dbReference>
<feature type="compositionally biased region" description="Low complexity" evidence="1">
    <location>
        <begin position="21"/>
        <end position="36"/>
    </location>
</feature>
<accession>A0A4C2A392</accession>
<protein>
    <submittedName>
        <fullName evidence="2">Uncharacterized protein</fullName>
    </submittedName>
</protein>
<reference evidence="2 3" key="1">
    <citation type="journal article" date="2019" name="Commun. Biol.">
        <title>The bagworm genome reveals a unique fibroin gene that provides high tensile strength.</title>
        <authorList>
            <person name="Kono N."/>
            <person name="Nakamura H."/>
            <person name="Ohtoshi R."/>
            <person name="Tomita M."/>
            <person name="Numata K."/>
            <person name="Arakawa K."/>
        </authorList>
    </citation>
    <scope>NUCLEOTIDE SEQUENCE [LARGE SCALE GENOMIC DNA]</scope>
</reference>
<evidence type="ECO:0000256" key="1">
    <source>
        <dbReference type="SAM" id="MobiDB-lite"/>
    </source>
</evidence>
<evidence type="ECO:0000313" key="3">
    <source>
        <dbReference type="Proteomes" id="UP000299102"/>
    </source>
</evidence>
<organism evidence="2 3">
    <name type="scientific">Eumeta variegata</name>
    <name type="common">Bagworm moth</name>
    <name type="synonym">Eumeta japonica</name>
    <dbReference type="NCBI Taxonomy" id="151549"/>
    <lineage>
        <taxon>Eukaryota</taxon>
        <taxon>Metazoa</taxon>
        <taxon>Ecdysozoa</taxon>
        <taxon>Arthropoda</taxon>
        <taxon>Hexapoda</taxon>
        <taxon>Insecta</taxon>
        <taxon>Pterygota</taxon>
        <taxon>Neoptera</taxon>
        <taxon>Endopterygota</taxon>
        <taxon>Lepidoptera</taxon>
        <taxon>Glossata</taxon>
        <taxon>Ditrysia</taxon>
        <taxon>Tineoidea</taxon>
        <taxon>Psychidae</taxon>
        <taxon>Oiketicinae</taxon>
        <taxon>Eumeta</taxon>
    </lineage>
</organism>
<sequence length="218" mass="24630">MQPRETVQSCEGTKELQQEQEPTLPTVVPTEPTNTNMYLPSPIAVRRPQRIRKVSKRIIPNENESQFRFKRESNMRRRTENKKPATLSNLLLSRNVIRIVYAKSRSHAARSHAACKSGDVRPRSALRLASPAAVFIFRGECVISSGSVPMFRRPCVYRAETKPTTIQWSRFVNSSIRSDPLRNSKMVTLDSRAAAREPLDNEWVNASGRPSACLLGVV</sequence>
<feature type="compositionally biased region" description="Polar residues" evidence="1">
    <location>
        <begin position="1"/>
        <end position="11"/>
    </location>
</feature>
<proteinExistence type="predicted"/>
<dbReference type="EMBL" id="BGZK01002406">
    <property type="protein sequence ID" value="GBP93683.1"/>
    <property type="molecule type" value="Genomic_DNA"/>
</dbReference>
<keyword evidence="3" id="KW-1185">Reference proteome</keyword>